<proteinExistence type="predicted"/>
<name>A0A6V7Q3Z8_ANACO</name>
<feature type="compositionally biased region" description="Basic residues" evidence="10">
    <location>
        <begin position="761"/>
        <end position="772"/>
    </location>
</feature>
<keyword evidence="8" id="KW-0539">Nucleus</keyword>
<organism evidence="12">
    <name type="scientific">Ananas comosus var. bracteatus</name>
    <name type="common">red pineapple</name>
    <dbReference type="NCBI Taxonomy" id="296719"/>
    <lineage>
        <taxon>Eukaryota</taxon>
        <taxon>Viridiplantae</taxon>
        <taxon>Streptophyta</taxon>
        <taxon>Embryophyta</taxon>
        <taxon>Tracheophyta</taxon>
        <taxon>Spermatophyta</taxon>
        <taxon>Magnoliopsida</taxon>
        <taxon>Liliopsida</taxon>
        <taxon>Poales</taxon>
        <taxon>Bromeliaceae</taxon>
        <taxon>Bromelioideae</taxon>
        <taxon>Ananas</taxon>
    </lineage>
</organism>
<evidence type="ECO:0000256" key="8">
    <source>
        <dbReference type="ARBA" id="ARBA00023242"/>
    </source>
</evidence>
<feature type="region of interest" description="Disordered" evidence="10">
    <location>
        <begin position="755"/>
        <end position="792"/>
    </location>
</feature>
<dbReference type="InterPro" id="IPR011011">
    <property type="entry name" value="Znf_FYVE_PHD"/>
</dbReference>
<evidence type="ECO:0000256" key="9">
    <source>
        <dbReference type="PROSITE-ProRule" id="PRU00146"/>
    </source>
</evidence>
<sequence length="902" mass="99849">MAGGGGHRAGARPQGGDAGGAAAAGTTGGGRRAAMRRQAVAAEDYFRRLEAGALRSFPLSSWACPSCRIVSRRVCYCDLGFPAELRSGRARGEFWAEIEELEGFLREPWTVRIGAGDGGGGGATVQVLVPKVAAPEAAAAAGNDGEEAGAPRCGGRRWPPRTTSGGSRPGALRSCKERQLLGVLETIKKIKVFLVSRSFPLELMGLPSCRICEVCRRTGDPNKLMFCKRCDGAYHCYCQQPPHKNISRGPYLCPKHTKCHSCGSNVPGSGPSTRWFLGYTCCDACGRLFVKGNYCPVCLKVYRDSEQIPMVCCDNCERWVHCECDGISEEKYQQYQADQNLQYRCAACRGDCYQVTDTEDAIRELWKRRDIADHDLIMSLRVAAGLPPEDEFYSGSPFSDDGQGGPLILKNETGKTLKFSVKGISDKSSNNFMEYGNGINRNLANTKKHTKRKGYMTQLVGEQEEIYLERRHEARLLGSNLRDQRIDDRELDRNAKSGVISFSGNRSSNRKDVKPSYDPLGGKNVGIVEDKVNPASTVPKVKIKGAKLPSLKIKGYSTNNVSNSETGRGTKLVIHIGSRNKNVSGSPRSETSSCQRDQEFPVPYGSENITQQRTKDGENFISEDCNASVEAVHSKGAKYDNLNQIRNSKHGMRENNDAKLRKVFDIRQKDNNFTGAVATQRSPFQTGRSNKIDPTSQNVGNEVVGKKESAGAVNSNDARPSRFVSNSSNDPKPLLRLKFKNPYLDNRSSWAREGDEDNFVKGHRSKRKRPSTKKVGSLEDSPAKPHQESPADEVMDANWILRKLGKDAIGKRVEVRLSSDNSWQVLFSYYYFLIFWPFTHRMLYCSSLSYLRLLCSHQGVVSDIIEGTSSLSVRLNDGRCETLELGKEGIRFISQRHKRAKT</sequence>
<evidence type="ECO:0000259" key="11">
    <source>
        <dbReference type="PROSITE" id="PS50016"/>
    </source>
</evidence>
<dbReference type="FunFam" id="3.30.40.10:FF:000238">
    <property type="entry name" value="PHD finger family protein"/>
    <property type="match status" value="1"/>
</dbReference>
<evidence type="ECO:0000313" key="12">
    <source>
        <dbReference type="EMBL" id="CAD1837656.1"/>
    </source>
</evidence>
<dbReference type="GO" id="GO:0005634">
    <property type="term" value="C:nucleus"/>
    <property type="evidence" value="ECO:0007669"/>
    <property type="project" value="UniProtKB-SubCell"/>
</dbReference>
<keyword evidence="6" id="KW-0805">Transcription regulation</keyword>
<dbReference type="Pfam" id="PF00628">
    <property type="entry name" value="PHD"/>
    <property type="match status" value="1"/>
</dbReference>
<keyword evidence="3" id="KW-0677">Repeat</keyword>
<evidence type="ECO:0000256" key="3">
    <source>
        <dbReference type="ARBA" id="ARBA00022737"/>
    </source>
</evidence>
<keyword evidence="5" id="KW-0862">Zinc</keyword>
<evidence type="ECO:0000256" key="4">
    <source>
        <dbReference type="ARBA" id="ARBA00022771"/>
    </source>
</evidence>
<feature type="compositionally biased region" description="Polar residues" evidence="10">
    <location>
        <begin position="712"/>
        <end position="730"/>
    </location>
</feature>
<dbReference type="FunFam" id="3.30.40.10:FF:000721">
    <property type="entry name" value="Os12g0527800 protein"/>
    <property type="match status" value="1"/>
</dbReference>
<feature type="region of interest" description="Disordered" evidence="10">
    <location>
        <begin position="1"/>
        <end position="32"/>
    </location>
</feature>
<dbReference type="Gene3D" id="3.30.40.10">
    <property type="entry name" value="Zinc/RING finger domain, C3HC4 (zinc finger)"/>
    <property type="match status" value="2"/>
</dbReference>
<feature type="domain" description="PHD-type" evidence="11">
    <location>
        <begin position="292"/>
        <end position="351"/>
    </location>
</feature>
<dbReference type="GO" id="GO:0008270">
    <property type="term" value="F:zinc ion binding"/>
    <property type="evidence" value="ECO:0007669"/>
    <property type="project" value="UniProtKB-KW"/>
</dbReference>
<dbReference type="EMBL" id="LR862132">
    <property type="protein sequence ID" value="CAD1837656.1"/>
    <property type="molecule type" value="Genomic_DNA"/>
</dbReference>
<feature type="region of interest" description="Disordered" evidence="10">
    <location>
        <begin position="674"/>
        <end position="731"/>
    </location>
</feature>
<dbReference type="InterPro" id="IPR001965">
    <property type="entry name" value="Znf_PHD"/>
</dbReference>
<protein>
    <recommendedName>
        <fullName evidence="11">PHD-type domain-containing protein</fullName>
    </recommendedName>
</protein>
<feature type="compositionally biased region" description="Polar residues" evidence="10">
    <location>
        <begin position="579"/>
        <end position="595"/>
    </location>
</feature>
<evidence type="ECO:0000256" key="10">
    <source>
        <dbReference type="SAM" id="MobiDB-lite"/>
    </source>
</evidence>
<feature type="compositionally biased region" description="Low complexity" evidence="10">
    <location>
        <begin position="11"/>
        <end position="25"/>
    </location>
</feature>
<feature type="region of interest" description="Disordered" evidence="10">
    <location>
        <begin position="579"/>
        <end position="604"/>
    </location>
</feature>
<reference evidence="12" key="1">
    <citation type="submission" date="2020-07" db="EMBL/GenBank/DDBJ databases">
        <authorList>
            <person name="Lin J."/>
        </authorList>
    </citation>
    <scope>NUCLEOTIDE SEQUENCE</scope>
</reference>
<feature type="compositionally biased region" description="Polar residues" evidence="10">
    <location>
        <begin position="674"/>
        <end position="700"/>
    </location>
</feature>
<evidence type="ECO:0000256" key="1">
    <source>
        <dbReference type="ARBA" id="ARBA00004123"/>
    </source>
</evidence>
<dbReference type="AlphaFoldDB" id="A0A6V7Q3Z8"/>
<evidence type="ECO:0000256" key="6">
    <source>
        <dbReference type="ARBA" id="ARBA00023015"/>
    </source>
</evidence>
<evidence type="ECO:0000256" key="7">
    <source>
        <dbReference type="ARBA" id="ARBA00023163"/>
    </source>
</evidence>
<comment type="subcellular location">
    <subcellularLocation>
        <location evidence="1">Nucleus</location>
    </subcellularLocation>
</comment>
<dbReference type="InterPro" id="IPR013083">
    <property type="entry name" value="Znf_RING/FYVE/PHD"/>
</dbReference>
<accession>A0A6V7Q3Z8</accession>
<dbReference type="InterPro" id="IPR019787">
    <property type="entry name" value="Znf_PHD-finger"/>
</dbReference>
<evidence type="ECO:0000256" key="5">
    <source>
        <dbReference type="ARBA" id="ARBA00022833"/>
    </source>
</evidence>
<dbReference type="PANTHER" id="PTHR45888">
    <property type="entry name" value="HL01030P-RELATED"/>
    <property type="match status" value="1"/>
</dbReference>
<dbReference type="PANTHER" id="PTHR45888:SF4">
    <property type="entry name" value="PHD FINGER PROTEIN 10"/>
    <property type="match status" value="1"/>
</dbReference>
<keyword evidence="4 9" id="KW-0863">Zinc-finger</keyword>
<gene>
    <name evidence="12" type="ORF">CB5_LOCUS20867</name>
</gene>
<evidence type="ECO:0000256" key="2">
    <source>
        <dbReference type="ARBA" id="ARBA00022723"/>
    </source>
</evidence>
<dbReference type="SUPFAM" id="SSF57903">
    <property type="entry name" value="FYVE/PHD zinc finger"/>
    <property type="match status" value="2"/>
</dbReference>
<keyword evidence="7" id="KW-0804">Transcription</keyword>
<keyword evidence="2" id="KW-0479">Metal-binding</keyword>
<feature type="region of interest" description="Disordered" evidence="10">
    <location>
        <begin position="140"/>
        <end position="170"/>
    </location>
</feature>
<dbReference type="PROSITE" id="PS50016">
    <property type="entry name" value="ZF_PHD_2"/>
    <property type="match status" value="1"/>
</dbReference>
<dbReference type="SMART" id="SM00249">
    <property type="entry name" value="PHD"/>
    <property type="match status" value="2"/>
</dbReference>